<protein>
    <recommendedName>
        <fullName evidence="5">Hsp70 family protein</fullName>
    </recommendedName>
</protein>
<comment type="caution">
    <text evidence="3">The sequence shown here is derived from an EMBL/GenBank/DDBJ whole genome shotgun (WGS) entry which is preliminary data.</text>
</comment>
<evidence type="ECO:0008006" key="5">
    <source>
        <dbReference type="Google" id="ProtNLM"/>
    </source>
</evidence>
<dbReference type="SUPFAM" id="SSF53067">
    <property type="entry name" value="Actin-like ATPase domain"/>
    <property type="match status" value="2"/>
</dbReference>
<evidence type="ECO:0000313" key="4">
    <source>
        <dbReference type="Proteomes" id="UP000229893"/>
    </source>
</evidence>
<dbReference type="GO" id="GO:0140662">
    <property type="term" value="F:ATP-dependent protein folding chaperone"/>
    <property type="evidence" value="ECO:0007669"/>
    <property type="project" value="InterPro"/>
</dbReference>
<dbReference type="Gene3D" id="3.90.640.10">
    <property type="entry name" value="Actin, Chain A, domain 4"/>
    <property type="match status" value="1"/>
</dbReference>
<keyword evidence="1" id="KW-0547">Nucleotide-binding</keyword>
<organism evidence="3 4">
    <name type="scientific">Candidatus Liptonbacteria bacterium CG11_big_fil_rev_8_21_14_0_20_35_14</name>
    <dbReference type="NCBI Taxonomy" id="1974634"/>
    <lineage>
        <taxon>Bacteria</taxon>
        <taxon>Candidatus Liptoniibacteriota</taxon>
    </lineage>
</organism>
<keyword evidence="2" id="KW-0067">ATP-binding</keyword>
<dbReference type="Pfam" id="PF00012">
    <property type="entry name" value="HSP70"/>
    <property type="match status" value="2"/>
</dbReference>
<gene>
    <name evidence="3" type="ORF">COV57_01110</name>
</gene>
<dbReference type="GO" id="GO:0005524">
    <property type="term" value="F:ATP binding"/>
    <property type="evidence" value="ECO:0007669"/>
    <property type="project" value="UniProtKB-KW"/>
</dbReference>
<dbReference type="PRINTS" id="PR00301">
    <property type="entry name" value="HEATSHOCK70"/>
</dbReference>
<dbReference type="Proteomes" id="UP000229893">
    <property type="component" value="Unassembled WGS sequence"/>
</dbReference>
<name>A0A2H0N847_9BACT</name>
<dbReference type="InterPro" id="IPR013126">
    <property type="entry name" value="Hsp_70_fam"/>
</dbReference>
<sequence>MNKNIVCGIDFGTTNSAIALFDGEEVFSVGTSLEKGKTMPSILFFSDSGRVSVGRQALQMYLSTRGRGRLIQSFKNFLSDPTFTSTLIGSKTYRLEDFVSLVIKDLKRDAEDLTGYALDTAIVGRPARFSDDDRKDSLAESRLIEAVKKSGFEKVSIQIEPIAAAFDYEHNLDREETVLVADFGGGTSDFTIMKLSKERRKKKDRKDDIIGTNGVSIAGDVFNGVIMWEKLAKYFGRGAEYETISGKMMDVPTALLWHLREWHKLPFLDNPRDKALISRLLMTCTDKEAIKRFKQVLDHHLGFNLFQSVDKAKCKVSKEVENVEIVFSSDYFKLRELLLRSELGMMLDRELSKLNDTVSELLDFVNLTENNIDTVFLTGGSSHLIQIQNMFEQRFGEEKIKRLGSGFMNVAQGLALSSVYL</sequence>
<proteinExistence type="predicted"/>
<evidence type="ECO:0000256" key="1">
    <source>
        <dbReference type="ARBA" id="ARBA00022741"/>
    </source>
</evidence>
<dbReference type="PANTHER" id="PTHR19375">
    <property type="entry name" value="HEAT SHOCK PROTEIN 70KDA"/>
    <property type="match status" value="1"/>
</dbReference>
<evidence type="ECO:0000313" key="3">
    <source>
        <dbReference type="EMBL" id="PIR05059.1"/>
    </source>
</evidence>
<dbReference type="InterPro" id="IPR043129">
    <property type="entry name" value="ATPase_NBD"/>
</dbReference>
<reference evidence="3 4" key="1">
    <citation type="submission" date="2017-09" db="EMBL/GenBank/DDBJ databases">
        <title>Depth-based differentiation of microbial function through sediment-hosted aquifers and enrichment of novel symbionts in the deep terrestrial subsurface.</title>
        <authorList>
            <person name="Probst A.J."/>
            <person name="Ladd B."/>
            <person name="Jarett J.K."/>
            <person name="Geller-Mcgrath D.E."/>
            <person name="Sieber C.M."/>
            <person name="Emerson J.B."/>
            <person name="Anantharaman K."/>
            <person name="Thomas B.C."/>
            <person name="Malmstrom R."/>
            <person name="Stieglmeier M."/>
            <person name="Klingl A."/>
            <person name="Woyke T."/>
            <person name="Ryan C.M."/>
            <person name="Banfield J.F."/>
        </authorList>
    </citation>
    <scope>NUCLEOTIDE SEQUENCE [LARGE SCALE GENOMIC DNA]</scope>
    <source>
        <strain evidence="3">CG11_big_fil_rev_8_21_14_0_20_35_14</strain>
    </source>
</reference>
<dbReference type="AlphaFoldDB" id="A0A2H0N847"/>
<dbReference type="EMBL" id="PCWO01000017">
    <property type="protein sequence ID" value="PIR05059.1"/>
    <property type="molecule type" value="Genomic_DNA"/>
</dbReference>
<dbReference type="Gene3D" id="3.30.420.40">
    <property type="match status" value="2"/>
</dbReference>
<evidence type="ECO:0000256" key="2">
    <source>
        <dbReference type="ARBA" id="ARBA00022840"/>
    </source>
</evidence>
<accession>A0A2H0N847</accession>